<dbReference type="SUPFAM" id="SSF141868">
    <property type="entry name" value="EAL domain-like"/>
    <property type="match status" value="1"/>
</dbReference>
<dbReference type="GO" id="GO:0016020">
    <property type="term" value="C:membrane"/>
    <property type="evidence" value="ECO:0007669"/>
    <property type="project" value="InterPro"/>
</dbReference>
<keyword evidence="2" id="KW-1133">Transmembrane helix</keyword>
<dbReference type="Pfam" id="PF00563">
    <property type="entry name" value="EAL"/>
    <property type="match status" value="1"/>
</dbReference>
<evidence type="ECO:0000259" key="5">
    <source>
        <dbReference type="PROSITE" id="PS50887"/>
    </source>
</evidence>
<reference evidence="6 7" key="1">
    <citation type="submission" date="2016-10" db="EMBL/GenBank/DDBJ databases">
        <authorList>
            <person name="de Groot N.N."/>
        </authorList>
    </citation>
    <scope>NUCLEOTIDE SEQUENCE [LARGE SCALE GENOMIC DNA]</scope>
    <source>
        <strain evidence="6 7">NP_1H</strain>
    </source>
</reference>
<dbReference type="Proteomes" id="UP000199258">
    <property type="component" value="Unassembled WGS sequence"/>
</dbReference>
<dbReference type="InterPro" id="IPR035919">
    <property type="entry name" value="EAL_sf"/>
</dbReference>
<evidence type="ECO:0000259" key="3">
    <source>
        <dbReference type="PROSITE" id="PS50883"/>
    </source>
</evidence>
<dbReference type="Gene3D" id="3.20.20.450">
    <property type="entry name" value="EAL domain"/>
    <property type="match status" value="1"/>
</dbReference>
<dbReference type="NCBIfam" id="TIGR00254">
    <property type="entry name" value="GGDEF"/>
    <property type="match status" value="1"/>
</dbReference>
<dbReference type="GO" id="GO:0007165">
    <property type="term" value="P:signal transduction"/>
    <property type="evidence" value="ECO:0007669"/>
    <property type="project" value="InterPro"/>
</dbReference>
<name>A0A1G8FL99_9MICC</name>
<dbReference type="InterPro" id="IPR043128">
    <property type="entry name" value="Rev_trsase/Diguanyl_cyclase"/>
</dbReference>
<feature type="domain" description="EAL" evidence="3">
    <location>
        <begin position="251"/>
        <end position="507"/>
    </location>
</feature>
<keyword evidence="7" id="KW-1185">Reference proteome</keyword>
<sequence length="531" mass="58341">MTAEDGDPRLAMLVDGIVRLSRGDLSSRMTPSAARDDVDAVITGVNLLAEELELVYRQFEKRVENRTAMLHQAHLDMKRMAMTDALTGLSNRVDLIEDIEKSLNAQRSGSAPPALLLLDLDSFKNINDRFGHDAGDDVLREVAERLRSVVRATDTVARLGGDEFAILVTEATMEIALGVANRALEVLAQSIDVEEFSVQPRASIGLRLATGEHTADALLHEADTAMYAAKHEGRSTIRTFEPVMLYERQLRTLMASELRDAIGTDQLCVHYQPVVNLSDGSVNGVEVLVRWEHPSRGMISPEDFIPLAEEIGAISELDRWVMTTALQQFAIWRAALLLPDDFQMRVNISAVELRQLDMVDFVRSLLKRMSVPPPALVIEITESALVSGGEVETYSLLSFKQLGVSIEIDDFGTGYSSISYLRKLPVDMVKVDRSILQEPAEGTWQPRFVAAVYQLIQAAGLGAVFEGIETQEQAQFLRSLGELSGQGFYFSKPLPEPDITALLRSRSALPLGQNDVLSGGQDNDGTAGCDS</sequence>
<dbReference type="PANTHER" id="PTHR44757">
    <property type="entry name" value="DIGUANYLATE CYCLASE DGCP"/>
    <property type="match status" value="1"/>
</dbReference>
<organism evidence="6 7">
    <name type="scientific">Arthrobacter subterraneus</name>
    <dbReference type="NCBI Taxonomy" id="335973"/>
    <lineage>
        <taxon>Bacteria</taxon>
        <taxon>Bacillati</taxon>
        <taxon>Actinomycetota</taxon>
        <taxon>Actinomycetes</taxon>
        <taxon>Micrococcales</taxon>
        <taxon>Micrococcaceae</taxon>
        <taxon>Arthrobacter</taxon>
    </lineage>
</organism>
<dbReference type="RefSeq" id="WP_090585001.1">
    <property type="nucleotide sequence ID" value="NZ_FNDT01000003.1"/>
</dbReference>
<evidence type="ECO:0000313" key="7">
    <source>
        <dbReference type="Proteomes" id="UP000199258"/>
    </source>
</evidence>
<dbReference type="OrthoDB" id="23692at2"/>
<dbReference type="Pfam" id="PF00990">
    <property type="entry name" value="GGDEF"/>
    <property type="match status" value="1"/>
</dbReference>
<dbReference type="PANTHER" id="PTHR44757:SF2">
    <property type="entry name" value="BIOFILM ARCHITECTURE MAINTENANCE PROTEIN MBAA"/>
    <property type="match status" value="1"/>
</dbReference>
<dbReference type="InterPro" id="IPR003660">
    <property type="entry name" value="HAMP_dom"/>
</dbReference>
<dbReference type="SMART" id="SM00052">
    <property type="entry name" value="EAL"/>
    <property type="match status" value="1"/>
</dbReference>
<protein>
    <submittedName>
        <fullName evidence="6">Diguanylate cyclase (GGDEF) domain-containing protein</fullName>
    </submittedName>
</protein>
<dbReference type="PROSITE" id="PS50885">
    <property type="entry name" value="HAMP"/>
    <property type="match status" value="1"/>
</dbReference>
<dbReference type="InterPro" id="IPR052155">
    <property type="entry name" value="Biofilm_reg_signaling"/>
</dbReference>
<feature type="domain" description="HAMP" evidence="4">
    <location>
        <begin position="9"/>
        <end position="57"/>
    </location>
</feature>
<dbReference type="AlphaFoldDB" id="A0A1G8FL99"/>
<accession>A0A1G8FL99</accession>
<gene>
    <name evidence="6" type="ORF">SAMN04488693_103108</name>
</gene>
<dbReference type="InterPro" id="IPR029787">
    <property type="entry name" value="Nucleotide_cyclase"/>
</dbReference>
<dbReference type="Gene3D" id="3.30.70.270">
    <property type="match status" value="1"/>
</dbReference>
<dbReference type="InterPro" id="IPR001633">
    <property type="entry name" value="EAL_dom"/>
</dbReference>
<evidence type="ECO:0000259" key="4">
    <source>
        <dbReference type="PROSITE" id="PS50885"/>
    </source>
</evidence>
<proteinExistence type="predicted"/>
<dbReference type="SUPFAM" id="SSF55073">
    <property type="entry name" value="Nucleotide cyclase"/>
    <property type="match status" value="1"/>
</dbReference>
<evidence type="ECO:0000313" key="6">
    <source>
        <dbReference type="EMBL" id="SDH82905.1"/>
    </source>
</evidence>
<feature type="domain" description="GGDEF" evidence="5">
    <location>
        <begin position="111"/>
        <end position="242"/>
    </location>
</feature>
<dbReference type="FunFam" id="3.30.70.270:FF:000001">
    <property type="entry name" value="Diguanylate cyclase domain protein"/>
    <property type="match status" value="1"/>
</dbReference>
<dbReference type="SMART" id="SM00267">
    <property type="entry name" value="GGDEF"/>
    <property type="match status" value="1"/>
</dbReference>
<dbReference type="InterPro" id="IPR000160">
    <property type="entry name" value="GGDEF_dom"/>
</dbReference>
<dbReference type="PROSITE" id="PS50883">
    <property type="entry name" value="EAL"/>
    <property type="match status" value="1"/>
</dbReference>
<keyword evidence="1" id="KW-0812">Transmembrane</keyword>
<dbReference type="CDD" id="cd01949">
    <property type="entry name" value="GGDEF"/>
    <property type="match status" value="1"/>
</dbReference>
<dbReference type="EMBL" id="FNDT01000003">
    <property type="protein sequence ID" value="SDH82905.1"/>
    <property type="molecule type" value="Genomic_DNA"/>
</dbReference>
<evidence type="ECO:0000256" key="1">
    <source>
        <dbReference type="ARBA" id="ARBA00022692"/>
    </source>
</evidence>
<evidence type="ECO:0000256" key="2">
    <source>
        <dbReference type="ARBA" id="ARBA00022989"/>
    </source>
</evidence>
<keyword evidence="2" id="KW-0472">Membrane</keyword>
<dbReference type="PROSITE" id="PS50887">
    <property type="entry name" value="GGDEF"/>
    <property type="match status" value="1"/>
</dbReference>
<dbReference type="STRING" id="335973.SAMN04488693_103108"/>
<dbReference type="CDD" id="cd01948">
    <property type="entry name" value="EAL"/>
    <property type="match status" value="1"/>
</dbReference>